<organism evidence="1 2">
    <name type="scientific">Pseudonocardia benzenivorans</name>
    <dbReference type="NCBI Taxonomy" id="228005"/>
    <lineage>
        <taxon>Bacteria</taxon>
        <taxon>Bacillati</taxon>
        <taxon>Actinomycetota</taxon>
        <taxon>Actinomycetes</taxon>
        <taxon>Pseudonocardiales</taxon>
        <taxon>Pseudonocardiaceae</taxon>
        <taxon>Pseudonocardia</taxon>
    </lineage>
</organism>
<keyword evidence="2" id="KW-1185">Reference proteome</keyword>
<dbReference type="Proteomes" id="UP001597182">
    <property type="component" value="Unassembled WGS sequence"/>
</dbReference>
<gene>
    <name evidence="1" type="ORF">ACFQ34_24215</name>
</gene>
<name>A0ABW3VP25_9PSEU</name>
<protein>
    <submittedName>
        <fullName evidence="1">Uncharacterized protein</fullName>
    </submittedName>
</protein>
<dbReference type="RefSeq" id="WP_339120981.1">
    <property type="nucleotide sequence ID" value="NZ_BAABKS010000005.1"/>
</dbReference>
<proteinExistence type="predicted"/>
<sequence length="93" mass="9783">MPKFRCDGTPRHACTDTSTVSTTHAAVNSASHDIRARTRSSEVTQVTVARVVPNDRPNVAALRSEVGPVQDPPVVSRIATCTSPPTTSIAATT</sequence>
<evidence type="ECO:0000313" key="2">
    <source>
        <dbReference type="Proteomes" id="UP001597182"/>
    </source>
</evidence>
<accession>A0ABW3VP25</accession>
<dbReference type="EMBL" id="JBHTMB010000222">
    <property type="protein sequence ID" value="MFD1236406.1"/>
    <property type="molecule type" value="Genomic_DNA"/>
</dbReference>
<reference evidence="2" key="1">
    <citation type="journal article" date="2019" name="Int. J. Syst. Evol. Microbiol.">
        <title>The Global Catalogue of Microorganisms (GCM) 10K type strain sequencing project: providing services to taxonomists for standard genome sequencing and annotation.</title>
        <authorList>
            <consortium name="The Broad Institute Genomics Platform"/>
            <consortium name="The Broad Institute Genome Sequencing Center for Infectious Disease"/>
            <person name="Wu L."/>
            <person name="Ma J."/>
        </authorList>
    </citation>
    <scope>NUCLEOTIDE SEQUENCE [LARGE SCALE GENOMIC DNA]</scope>
    <source>
        <strain evidence="2">CCUG 49018</strain>
    </source>
</reference>
<comment type="caution">
    <text evidence="1">The sequence shown here is derived from an EMBL/GenBank/DDBJ whole genome shotgun (WGS) entry which is preliminary data.</text>
</comment>
<evidence type="ECO:0000313" key="1">
    <source>
        <dbReference type="EMBL" id="MFD1236406.1"/>
    </source>
</evidence>